<dbReference type="OrthoDB" id="8137995at2"/>
<gene>
    <name evidence="2" type="ORF">D4Q52_23865</name>
</gene>
<dbReference type="AlphaFoldDB" id="A0A418UY06"/>
<organism evidence="2 3">
    <name type="scientific">Rhodopseudomonas palustris</name>
    <dbReference type="NCBI Taxonomy" id="1076"/>
    <lineage>
        <taxon>Bacteria</taxon>
        <taxon>Pseudomonadati</taxon>
        <taxon>Pseudomonadota</taxon>
        <taxon>Alphaproteobacteria</taxon>
        <taxon>Hyphomicrobiales</taxon>
        <taxon>Nitrobacteraceae</taxon>
        <taxon>Rhodopseudomonas</taxon>
    </lineage>
</organism>
<sequence>MTSSLATRLLSAAVLFGSLGLTSTASHAAGAFDGMSGYWNGSGRVQLSDGSAERIRCRASYAVAGGGRLLQQTLVCASDSARFDITSHVEENGGRLTGTWSEATRNVSGQVSGTAQGGSINAQVGGPGFSASLAVSTRGASQSVTITPQGSDIRNVSVSLKKR</sequence>
<feature type="signal peptide" evidence="1">
    <location>
        <begin position="1"/>
        <end position="28"/>
    </location>
</feature>
<reference evidence="2 3" key="1">
    <citation type="submission" date="2018-09" db="EMBL/GenBank/DDBJ databases">
        <title>Draft genome sequence of Rhodopseudomonas palustris 2.1.18.</title>
        <authorList>
            <person name="Robertson S.L."/>
            <person name="Meyer T.E."/>
            <person name="Kyndt J.A."/>
        </authorList>
    </citation>
    <scope>NUCLEOTIDE SEQUENCE [LARGE SCALE GENOMIC DNA]</scope>
    <source>
        <strain evidence="2 3">2.1.18</strain>
    </source>
</reference>
<comment type="caution">
    <text evidence="2">The sequence shown here is derived from an EMBL/GenBank/DDBJ whole genome shotgun (WGS) entry which is preliminary data.</text>
</comment>
<dbReference type="EMBL" id="QYYD01000036">
    <property type="protein sequence ID" value="RJF66597.1"/>
    <property type="molecule type" value="Genomic_DNA"/>
</dbReference>
<name>A0A418UY06_RHOPL</name>
<evidence type="ECO:0000256" key="1">
    <source>
        <dbReference type="SAM" id="SignalP"/>
    </source>
</evidence>
<dbReference type="RefSeq" id="WP_119859072.1">
    <property type="nucleotide sequence ID" value="NZ_QYYD01000036.1"/>
</dbReference>
<evidence type="ECO:0000313" key="2">
    <source>
        <dbReference type="EMBL" id="RJF66597.1"/>
    </source>
</evidence>
<keyword evidence="1" id="KW-0732">Signal</keyword>
<evidence type="ECO:0000313" key="3">
    <source>
        <dbReference type="Proteomes" id="UP000285523"/>
    </source>
</evidence>
<dbReference type="Proteomes" id="UP000285523">
    <property type="component" value="Unassembled WGS sequence"/>
</dbReference>
<protein>
    <submittedName>
        <fullName evidence="2">Uncharacterized protein</fullName>
    </submittedName>
</protein>
<feature type="chain" id="PRO_5019249031" evidence="1">
    <location>
        <begin position="29"/>
        <end position="163"/>
    </location>
</feature>
<proteinExistence type="predicted"/>
<accession>A0A418UY06</accession>